<sequence>MSPRFFLPTYARKQQKKLKKSTMKMKKTVMRGRPKSERHISYKPAVSYFTPNGTPLNKRKRKVFLLIEEYEAFRLCDYEGLCHLEAAELMGVSRPTLTRIYGRARKKIAKAFVEGLPIVIEGPKVELDGSWWVCNKCKAVFTLQPEKPRACALCRSHKIAPYPGANADAKTADASNDSAVVADSVKTAAADFLKDAEAVAEESML</sequence>
<dbReference type="EMBL" id="AMCI01002666">
    <property type="protein sequence ID" value="EJX02138.1"/>
    <property type="molecule type" value="Genomic_DNA"/>
</dbReference>
<name>J9GJF0_9ZZZZ</name>
<dbReference type="AlphaFoldDB" id="J9GJF0"/>
<dbReference type="InterPro" id="IPR013324">
    <property type="entry name" value="RNA_pol_sigma_r3/r4-like"/>
</dbReference>
<dbReference type="PANTHER" id="PTHR37478:SF2">
    <property type="entry name" value="UPF0251 PROTEIN TK0562"/>
    <property type="match status" value="1"/>
</dbReference>
<evidence type="ECO:0000313" key="2">
    <source>
        <dbReference type="EMBL" id="EJX02138.1"/>
    </source>
</evidence>
<dbReference type="HAMAP" id="MF_00674">
    <property type="entry name" value="UPF0251"/>
    <property type="match status" value="1"/>
</dbReference>
<accession>J9GJF0</accession>
<comment type="caution">
    <text evidence="2">The sequence shown here is derived from an EMBL/GenBank/DDBJ whole genome shotgun (WGS) entry which is preliminary data.</text>
</comment>
<evidence type="ECO:0000256" key="1">
    <source>
        <dbReference type="ARBA" id="ARBA00009350"/>
    </source>
</evidence>
<dbReference type="InterPro" id="IPR036388">
    <property type="entry name" value="WH-like_DNA-bd_sf"/>
</dbReference>
<proteinExistence type="inferred from homology"/>
<dbReference type="InterPro" id="IPR002852">
    <property type="entry name" value="UPF0251"/>
</dbReference>
<organism evidence="2">
    <name type="scientific">gut metagenome</name>
    <dbReference type="NCBI Taxonomy" id="749906"/>
    <lineage>
        <taxon>unclassified sequences</taxon>
        <taxon>metagenomes</taxon>
        <taxon>organismal metagenomes</taxon>
    </lineage>
</organism>
<dbReference type="Pfam" id="PF02001">
    <property type="entry name" value="DUF134"/>
    <property type="match status" value="1"/>
</dbReference>
<comment type="similarity">
    <text evidence="1">Belongs to the UPF0251 family.</text>
</comment>
<dbReference type="PANTHER" id="PTHR37478">
    <property type="match status" value="1"/>
</dbReference>
<dbReference type="SUPFAM" id="SSF88659">
    <property type="entry name" value="Sigma3 and sigma4 domains of RNA polymerase sigma factors"/>
    <property type="match status" value="1"/>
</dbReference>
<protein>
    <submittedName>
        <fullName evidence="2">Protein belonging to Uncharacterized protein family UPF0251</fullName>
    </submittedName>
</protein>
<gene>
    <name evidence="2" type="ORF">EVA_09751</name>
</gene>
<reference evidence="2" key="1">
    <citation type="journal article" date="2012" name="PLoS ONE">
        <title>Gene sets for utilization of primary and secondary nutrition supplies in the distal gut of endangered iberian lynx.</title>
        <authorList>
            <person name="Alcaide M."/>
            <person name="Messina E."/>
            <person name="Richter M."/>
            <person name="Bargiela R."/>
            <person name="Peplies J."/>
            <person name="Huws S.A."/>
            <person name="Newbold C.J."/>
            <person name="Golyshin P.N."/>
            <person name="Simon M.A."/>
            <person name="Lopez G."/>
            <person name="Yakimov M.M."/>
            <person name="Ferrer M."/>
        </authorList>
    </citation>
    <scope>NUCLEOTIDE SEQUENCE</scope>
</reference>
<dbReference type="Gene3D" id="1.10.10.10">
    <property type="entry name" value="Winged helix-like DNA-binding domain superfamily/Winged helix DNA-binding domain"/>
    <property type="match status" value="1"/>
</dbReference>